<sequence>MADAPRSTTVLRRHARFAWRRLIDRDAWRSAGRKEFAYMTTAIRYLNGERALRIAVALLAMMMLPLALVMQFNPMGPEGVPARVAHLTVAVIGFLLGLRWLVGSWPTYREAVWFLLASDLFIGIAVGVLSDPTARICGTIHIAMLGMYAAFLLGWRILLLHCVYALLLIAGLTGYAIVADGRTVQDLYVYTTPAITTVVGLPVVIQAIVETGRHGAAKLTEEWNIDSLTGAYSRRGMNFAVRGTARRVAATGVVLVGALDLDGFKRFNDSHGHGAGDQLLRDVVTRLKSVPRLIVGRFGGDEFGIVGFREGPEDAARTIDELRRLLSSRDGDGDDDAGIPASLGIALAPVSSDRDRLAELAGIADEMLYAAKRSPADALLVRDLTAVVR</sequence>
<keyword evidence="1" id="KW-0812">Transmembrane</keyword>
<keyword evidence="1" id="KW-1133">Transmembrane helix</keyword>
<dbReference type="NCBIfam" id="TIGR00254">
    <property type="entry name" value="GGDEF"/>
    <property type="match status" value="1"/>
</dbReference>
<proteinExistence type="predicted"/>
<organism evidence="3 4">
    <name type="scientific">Tsukamurella conjunctivitidis</name>
    <dbReference type="NCBI Taxonomy" id="2592068"/>
    <lineage>
        <taxon>Bacteria</taxon>
        <taxon>Bacillati</taxon>
        <taxon>Actinomycetota</taxon>
        <taxon>Actinomycetes</taxon>
        <taxon>Mycobacteriales</taxon>
        <taxon>Tsukamurellaceae</taxon>
        <taxon>Tsukamurella</taxon>
    </lineage>
</organism>
<feature type="transmembrane region" description="Helical" evidence="1">
    <location>
        <begin position="111"/>
        <end position="130"/>
    </location>
</feature>
<reference evidence="3 4" key="1">
    <citation type="submission" date="2019-06" db="EMBL/GenBank/DDBJ databases">
        <title>Tsukamurella conjunctivitidis sp. nov., Tsukamurella assacharolytica sp. nov. and Tsukamurella sputae sp. nov. isolated from patients with conjunctivitis, bacteraemia (lymphoma) and respiratory infection (sputum) in Hong Kong.</title>
        <authorList>
            <person name="Teng J.L.L."/>
            <person name="Lee H.H."/>
            <person name="Fong J.Y.H."/>
            <person name="Fok K.M.N."/>
            <person name="Lau S.K.P."/>
            <person name="Woo P.C.Y."/>
        </authorList>
    </citation>
    <scope>NUCLEOTIDE SEQUENCE [LARGE SCALE GENOMIC DNA]</scope>
    <source>
        <strain evidence="3 4">HKU72</strain>
    </source>
</reference>
<keyword evidence="4" id="KW-1185">Reference proteome</keyword>
<dbReference type="InterPro" id="IPR043128">
    <property type="entry name" value="Rev_trsase/Diguanyl_cyclase"/>
</dbReference>
<dbReference type="PANTHER" id="PTHR45138:SF9">
    <property type="entry name" value="DIGUANYLATE CYCLASE DGCM-RELATED"/>
    <property type="match status" value="1"/>
</dbReference>
<dbReference type="SMART" id="SM00267">
    <property type="entry name" value="GGDEF"/>
    <property type="match status" value="1"/>
</dbReference>
<dbReference type="InterPro" id="IPR050469">
    <property type="entry name" value="Diguanylate_Cyclase"/>
</dbReference>
<feature type="transmembrane region" description="Helical" evidence="1">
    <location>
        <begin position="162"/>
        <end position="181"/>
    </location>
</feature>
<dbReference type="SUPFAM" id="SSF55073">
    <property type="entry name" value="Nucleotide cyclase"/>
    <property type="match status" value="1"/>
</dbReference>
<name>A0A5C5RZY0_9ACTN</name>
<evidence type="ECO:0000313" key="4">
    <source>
        <dbReference type="Proteomes" id="UP000319375"/>
    </source>
</evidence>
<dbReference type="Gene3D" id="3.30.70.270">
    <property type="match status" value="1"/>
</dbReference>
<keyword evidence="1" id="KW-0472">Membrane</keyword>
<dbReference type="AlphaFoldDB" id="A0A5C5RZY0"/>
<evidence type="ECO:0000259" key="2">
    <source>
        <dbReference type="PROSITE" id="PS50887"/>
    </source>
</evidence>
<dbReference type="Proteomes" id="UP000319375">
    <property type="component" value="Unassembled WGS sequence"/>
</dbReference>
<feature type="transmembrane region" description="Helical" evidence="1">
    <location>
        <begin position="136"/>
        <end position="155"/>
    </location>
</feature>
<dbReference type="GO" id="GO:0052621">
    <property type="term" value="F:diguanylate cyclase activity"/>
    <property type="evidence" value="ECO:0007669"/>
    <property type="project" value="TreeGrafter"/>
</dbReference>
<evidence type="ECO:0000256" key="1">
    <source>
        <dbReference type="SAM" id="Phobius"/>
    </source>
</evidence>
<feature type="transmembrane region" description="Helical" evidence="1">
    <location>
        <begin position="84"/>
        <end position="102"/>
    </location>
</feature>
<feature type="transmembrane region" description="Helical" evidence="1">
    <location>
        <begin position="187"/>
        <end position="209"/>
    </location>
</feature>
<dbReference type="PROSITE" id="PS50887">
    <property type="entry name" value="GGDEF"/>
    <property type="match status" value="1"/>
</dbReference>
<dbReference type="PANTHER" id="PTHR45138">
    <property type="entry name" value="REGULATORY COMPONENTS OF SENSORY TRANSDUCTION SYSTEM"/>
    <property type="match status" value="1"/>
</dbReference>
<evidence type="ECO:0000313" key="3">
    <source>
        <dbReference type="EMBL" id="TWS28162.1"/>
    </source>
</evidence>
<dbReference type="Pfam" id="PF00990">
    <property type="entry name" value="GGDEF"/>
    <property type="match status" value="1"/>
</dbReference>
<gene>
    <name evidence="3" type="ORF">FK530_13840</name>
</gene>
<dbReference type="OrthoDB" id="23692at2"/>
<dbReference type="RefSeq" id="WP_146487624.1">
    <property type="nucleotide sequence ID" value="NZ_VIGX01000007.1"/>
</dbReference>
<dbReference type="InterPro" id="IPR000160">
    <property type="entry name" value="GGDEF_dom"/>
</dbReference>
<feature type="domain" description="GGDEF" evidence="2">
    <location>
        <begin position="252"/>
        <end position="384"/>
    </location>
</feature>
<protein>
    <submittedName>
        <fullName evidence="3">GGDEF domain-containing protein</fullName>
    </submittedName>
</protein>
<comment type="caution">
    <text evidence="3">The sequence shown here is derived from an EMBL/GenBank/DDBJ whole genome shotgun (WGS) entry which is preliminary data.</text>
</comment>
<feature type="transmembrane region" description="Helical" evidence="1">
    <location>
        <begin position="51"/>
        <end position="72"/>
    </location>
</feature>
<dbReference type="EMBL" id="VIGX01000007">
    <property type="protein sequence ID" value="TWS28162.1"/>
    <property type="molecule type" value="Genomic_DNA"/>
</dbReference>
<dbReference type="InterPro" id="IPR029787">
    <property type="entry name" value="Nucleotide_cyclase"/>
</dbReference>
<dbReference type="CDD" id="cd01949">
    <property type="entry name" value="GGDEF"/>
    <property type="match status" value="1"/>
</dbReference>
<accession>A0A5C5RZY0</accession>